<evidence type="ECO:0000313" key="8">
    <source>
        <dbReference type="EMBL" id="KAF7144454.1"/>
    </source>
</evidence>
<feature type="transmembrane region" description="Helical" evidence="7">
    <location>
        <begin position="1594"/>
        <end position="1616"/>
    </location>
</feature>
<feature type="transmembrane region" description="Helical" evidence="7">
    <location>
        <begin position="1766"/>
        <end position="1784"/>
    </location>
</feature>
<dbReference type="InterPro" id="IPR036259">
    <property type="entry name" value="MFS_trans_sf"/>
</dbReference>
<feature type="transmembrane region" description="Helical" evidence="7">
    <location>
        <begin position="896"/>
        <end position="916"/>
    </location>
</feature>
<dbReference type="Gene3D" id="1.20.1250.20">
    <property type="entry name" value="MFS general substrate transporter like domains"/>
    <property type="match status" value="3"/>
</dbReference>
<evidence type="ECO:0000256" key="2">
    <source>
        <dbReference type="ARBA" id="ARBA00005982"/>
    </source>
</evidence>
<dbReference type="PANTHER" id="PTHR11654">
    <property type="entry name" value="OLIGOPEPTIDE TRANSPORTER-RELATED"/>
    <property type="match status" value="1"/>
</dbReference>
<feature type="transmembrane region" description="Helical" evidence="7">
    <location>
        <begin position="1366"/>
        <end position="1390"/>
    </location>
</feature>
<comment type="subcellular location">
    <subcellularLocation>
        <location evidence="1">Membrane</location>
        <topology evidence="1">Multi-pass membrane protein</topology>
    </subcellularLocation>
</comment>
<feature type="transmembrane region" description="Helical" evidence="7">
    <location>
        <begin position="620"/>
        <end position="643"/>
    </location>
</feature>
<organism evidence="8 9">
    <name type="scientific">Rhododendron simsii</name>
    <name type="common">Sims's rhododendron</name>
    <dbReference type="NCBI Taxonomy" id="118357"/>
    <lineage>
        <taxon>Eukaryota</taxon>
        <taxon>Viridiplantae</taxon>
        <taxon>Streptophyta</taxon>
        <taxon>Embryophyta</taxon>
        <taxon>Tracheophyta</taxon>
        <taxon>Spermatophyta</taxon>
        <taxon>Magnoliopsida</taxon>
        <taxon>eudicotyledons</taxon>
        <taxon>Gunneridae</taxon>
        <taxon>Pentapetalae</taxon>
        <taxon>asterids</taxon>
        <taxon>Ericales</taxon>
        <taxon>Ericaceae</taxon>
        <taxon>Ericoideae</taxon>
        <taxon>Rhodoreae</taxon>
        <taxon>Rhododendron</taxon>
    </lineage>
</organism>
<accession>A0A834H2U6</accession>
<comment type="caution">
    <text evidence="8">The sequence shown here is derived from an EMBL/GenBank/DDBJ whole genome shotgun (WGS) entry which is preliminary data.</text>
</comment>
<feature type="transmembrane region" description="Helical" evidence="7">
    <location>
        <begin position="1137"/>
        <end position="1161"/>
    </location>
</feature>
<evidence type="ECO:0000256" key="4">
    <source>
        <dbReference type="ARBA" id="ARBA00022989"/>
    </source>
</evidence>
<comment type="similarity">
    <text evidence="2">Belongs to the major facilitator superfamily. Proton-dependent oligopeptide transporter (POT/PTR) (TC 2.A.17) family.</text>
</comment>
<dbReference type="OrthoDB" id="8904098at2759"/>
<dbReference type="InterPro" id="IPR000109">
    <property type="entry name" value="POT_fam"/>
</dbReference>
<dbReference type="EMBL" id="WJXA01000004">
    <property type="protein sequence ID" value="KAF7144454.1"/>
    <property type="molecule type" value="Genomic_DNA"/>
</dbReference>
<evidence type="ECO:0000256" key="7">
    <source>
        <dbReference type="SAM" id="Phobius"/>
    </source>
</evidence>
<keyword evidence="4 7" id="KW-1133">Transmembrane helix</keyword>
<dbReference type="GO" id="GO:0022857">
    <property type="term" value="F:transmembrane transporter activity"/>
    <property type="evidence" value="ECO:0007669"/>
    <property type="project" value="InterPro"/>
</dbReference>
<feature type="transmembrane region" description="Helical" evidence="7">
    <location>
        <begin position="1637"/>
        <end position="1657"/>
    </location>
</feature>
<feature type="transmembrane region" description="Helical" evidence="7">
    <location>
        <begin position="1320"/>
        <end position="1346"/>
    </location>
</feature>
<name>A0A834H2U6_RHOSS</name>
<feature type="transmembrane region" description="Helical" evidence="7">
    <location>
        <begin position="1182"/>
        <end position="1201"/>
    </location>
</feature>
<evidence type="ECO:0000256" key="6">
    <source>
        <dbReference type="ARBA" id="ARBA00044504"/>
    </source>
</evidence>
<feature type="transmembrane region" description="Helical" evidence="7">
    <location>
        <begin position="1015"/>
        <end position="1034"/>
    </location>
</feature>
<dbReference type="Pfam" id="PF00854">
    <property type="entry name" value="PTR2"/>
    <property type="match status" value="3"/>
</dbReference>
<protein>
    <submittedName>
        <fullName evidence="8">Uncharacterized protein</fullName>
    </submittedName>
</protein>
<feature type="transmembrane region" description="Helical" evidence="7">
    <location>
        <begin position="780"/>
        <end position="806"/>
    </location>
</feature>
<reference evidence="8" key="1">
    <citation type="submission" date="2019-11" db="EMBL/GenBank/DDBJ databases">
        <authorList>
            <person name="Liu Y."/>
            <person name="Hou J."/>
            <person name="Li T.-Q."/>
            <person name="Guan C.-H."/>
            <person name="Wu X."/>
            <person name="Wu H.-Z."/>
            <person name="Ling F."/>
            <person name="Zhang R."/>
            <person name="Shi X.-G."/>
            <person name="Ren J.-P."/>
            <person name="Chen E.-F."/>
            <person name="Sun J.-M."/>
        </authorList>
    </citation>
    <scope>NUCLEOTIDE SEQUENCE</scope>
    <source>
        <strain evidence="8">Adult_tree_wgs_1</strain>
        <tissue evidence="8">Leaves</tissue>
    </source>
</reference>
<evidence type="ECO:0000256" key="5">
    <source>
        <dbReference type="ARBA" id="ARBA00023136"/>
    </source>
</evidence>
<dbReference type="GO" id="GO:0016020">
    <property type="term" value="C:membrane"/>
    <property type="evidence" value="ECO:0007669"/>
    <property type="project" value="UniProtKB-SubCell"/>
</dbReference>
<evidence type="ECO:0000256" key="3">
    <source>
        <dbReference type="ARBA" id="ARBA00022692"/>
    </source>
</evidence>
<feature type="transmembrane region" description="Helical" evidence="7">
    <location>
        <begin position="569"/>
        <end position="589"/>
    </location>
</feature>
<gene>
    <name evidence="8" type="ORF">RHSIM_Rhsim04G0116000</name>
</gene>
<feature type="transmembrane region" description="Helical" evidence="7">
    <location>
        <begin position="1555"/>
        <end position="1574"/>
    </location>
</feature>
<feature type="transmembrane region" description="Helical" evidence="7">
    <location>
        <begin position="326"/>
        <end position="346"/>
    </location>
</feature>
<evidence type="ECO:0000256" key="1">
    <source>
        <dbReference type="ARBA" id="ARBA00004141"/>
    </source>
</evidence>
<proteinExistence type="inferred from homology"/>
<feature type="transmembrane region" description="Helical" evidence="7">
    <location>
        <begin position="534"/>
        <end position="557"/>
    </location>
</feature>
<feature type="transmembrane region" description="Helical" evidence="7">
    <location>
        <begin position="1411"/>
        <end position="1430"/>
    </location>
</feature>
<feature type="transmembrane region" description="Helical" evidence="7">
    <location>
        <begin position="1226"/>
        <end position="1244"/>
    </location>
</feature>
<feature type="transmembrane region" description="Helical" evidence="7">
    <location>
        <begin position="1722"/>
        <end position="1741"/>
    </location>
</feature>
<feature type="transmembrane region" description="Helical" evidence="7">
    <location>
        <begin position="1097"/>
        <end position="1117"/>
    </location>
</feature>
<feature type="transmembrane region" description="Helical" evidence="7">
    <location>
        <begin position="1436"/>
        <end position="1456"/>
    </location>
</feature>
<dbReference type="SUPFAM" id="SSF103473">
    <property type="entry name" value="MFS general substrate transporter"/>
    <property type="match status" value="3"/>
</dbReference>
<feature type="transmembrane region" description="Helical" evidence="7">
    <location>
        <begin position="1054"/>
        <end position="1076"/>
    </location>
</feature>
<feature type="transmembrane region" description="Helical" evidence="7">
    <location>
        <begin position="256"/>
        <end position="280"/>
    </location>
</feature>
<comment type="similarity">
    <text evidence="6">Belongs to the major facilitator superfamily. Phosphate:H(+) symporter (TC 2.A.1.9) family.</text>
</comment>
<feature type="transmembrane region" description="Helical" evidence="7">
    <location>
        <begin position="494"/>
        <end position="514"/>
    </location>
</feature>
<dbReference type="Proteomes" id="UP000626092">
    <property type="component" value="Unassembled WGS sequence"/>
</dbReference>
<feature type="transmembrane region" description="Helical" evidence="7">
    <location>
        <begin position="301"/>
        <end position="320"/>
    </location>
</feature>
<keyword evidence="5 7" id="KW-0472">Membrane</keyword>
<feature type="transmembrane region" description="Helical" evidence="7">
    <location>
        <begin position="871"/>
        <end position="890"/>
    </location>
</feature>
<feature type="transmembrane region" description="Helical" evidence="7">
    <location>
        <begin position="826"/>
        <end position="850"/>
    </location>
</feature>
<keyword evidence="3 7" id="KW-0812">Transmembrane</keyword>
<feature type="transmembrane region" description="Helical" evidence="7">
    <location>
        <begin position="754"/>
        <end position="773"/>
    </location>
</feature>
<keyword evidence="9" id="KW-1185">Reference proteome</keyword>
<feature type="transmembrane region" description="Helical" evidence="7">
    <location>
        <begin position="1677"/>
        <end position="1701"/>
    </location>
</feature>
<sequence length="1821" mass="203347">MEPERNMSVNGEEERNIGIKQKKKRELGGVKTLPFIIANEISERFATVGFHGNMITYLTQELNLPLVNASNILTNFKGFAAFTPLVGALIADSFAGRFLTIIAKPVMEAGHRRYRREIFVGFINDEGWLIGEREIPCELGISYRSPIGLWGEVHALIFFTKRRNYGELAARLLVHRFLLFCTTMEDSKWVLAGGRRWRWNTFLWFVDRRMANIMEEDGENDGGLVSIILSAILPGLRPPHCPAQENCKEASKLQLWVLYTSLLLTSLGLGGLRPCIVTFAADQLGMSKKEMESRNWNFFNWYFFCLELASLAALTFVVYVQEHVGWGWGLGIPALAMALSITVFIVGSSYYKKQKPEGSPLIRLAQVIGAALRKRKEVAPADPGVLYENNELDAAISSNGRLLHTNQFKLETLRIARWFDKAAVVTDTDNPYSNPPNLWRLSTVHRVEELKSIVRMLPIWASGILPIAAYSHQESFSIQQARTMDRSLSPSFKIPPATMSSFEIISILVGLLLYERLFVPFACRFTKKPNGITSLQRIGMGYAISIFGTLAAALVEIKRRGVAANHDLIGNPAAVIPISVFWLVPQYWIQGTALALITVGRIEFFYDQAPESMRSTSASFFWIAIALGNYTGTLMVSLIHEYTGKGGGKNWIPNRNLNNGRLEYYYLFVSGLQLANLIYYMINTKFYTYKALEEVSEGGMEAGDAELTTNRTPSRSVGDANEISEKFATEGFHGNMITYLTLQLNLPLVKASNILTNFNGLAGFTPLVGALIADSFSGRFWMIIAGSILYVLGLASIILSAILPGLRPPHCPTQENCKEASDSQLWVLYTSLLLTSLGLGGIRPCVVTFAADQLGMSKNEVESRSWNFFNWYFFSLEIAGLLALTFVVYVQDHVGWGWGLGIPTIAMALSIIVFLIGSPYYKKQKPEGSPLVRLAQVIAAALHKRKAIAPADSGMLYQNKELDASISSNGRLLHTNQYKWFDKAAIVTVAEKLDSKPPNLWRVSTVHRVEELKSIIRMLPIWASGILPIVAYSHQGSFNIQQARTMDRSLSPSFKIPPATMSIFQILSILIGLLLYERLFVPFARRFTRIPNGITTLQRIGIGYAINVFGTLIAAMVEMKRRGVATNHNLLGKPTAVIPISVFWLVPQYWVHGMALAFINVGRIEFFYDQSPESMRSTSASFFWIAVALGNYAGTLMVSWIHDYTGKGGGRNWIPNRNLNNGRLEYYYLFVSGLQVVNMMYYLICTKFYSYKALEEYLTANEISEKFATEGFHGNMITYLTQELNLPLVKASNILTNFNGLAGFTPLVGALIADSFSGRFWMIIAGSVLYVLGLASIILSAILPGLRPPHCPTQDNCKEASDLQLWVLYTSLLLTSLGLGGIRPCVVTFAADQLGMSKNEVESRSWNFFNWYYFSLEMAGLLALTFVVYVQDHVGWGWGLGIPTIAMALSIIVFIIGSPYYKKQKPEGSPLVRLAQVIAAALRKRKAIAPADSGLLYQNKELDASISSNGRLLHTNQYKWFDKAAIVTVAEKLDSKPPNLWRVSTVHRVEELKSIIRMLPIWASGILPIVAYSHQGSFSIQQARTMDRSLSPSFKIPPATMSIFQILSILIGLLLYERLFVPFARRFTRIPNGITTLQRIGIGYAINVFGTLIAAMVEMKRRGVATNHNLLGKPTAVIPISVFWLVPQYWVHGLALAFINVGRIEFFYDQSPESMRSTSASFYWIAIALGNYAGTLMASLIHDYTGKGGGRNWIPNRNLNSGRLEYYYLFVSGLQVVNMMYYLICTKFYSYKALEEASEGIAEGRAVELPTDKKTPSKSNG</sequence>
<feature type="transmembrane region" description="Helical" evidence="7">
    <location>
        <begin position="664"/>
        <end position="682"/>
    </location>
</feature>
<evidence type="ECO:0000313" key="9">
    <source>
        <dbReference type="Proteomes" id="UP000626092"/>
    </source>
</evidence>